<feature type="compositionally biased region" description="Basic residues" evidence="2">
    <location>
        <begin position="114"/>
        <end position="127"/>
    </location>
</feature>
<proteinExistence type="predicted"/>
<protein>
    <recommendedName>
        <fullName evidence="3">BHLH domain-containing protein</fullName>
    </recommendedName>
</protein>
<feature type="region of interest" description="Disordered" evidence="2">
    <location>
        <begin position="95"/>
        <end position="154"/>
    </location>
</feature>
<keyword evidence="5" id="KW-1185">Reference proteome</keyword>
<evidence type="ECO:0000256" key="1">
    <source>
        <dbReference type="SAM" id="Coils"/>
    </source>
</evidence>
<sequence length="1665" mass="177891">MASKSTKLKTATSRAATPVLSANLSNSSFDYLPATGLKGKSPASSSRNLNVQPDLDLIGGFAFLSFASLAQLEAHIEHNEAKFAAVSVDVGQKRKAGYPRKQEGSSSEVDGPPSKKKPKASKKKSTKKNPDASTSNLAANPREASLPSKKETSLVDSVIEPGELSSFFGQTGVCGSVNRTLEHSPNSELEISLLCSETVPDLGDDEEIPGQQDLGSKVLANSEKQAAGHGSADNSSIQVNDNIGEVASDMADQKPKKKKKKKKSEHCDQTSQTKFRIKKRNKLSSQNQGSVVGSSSVTVDQLKDGTPLDVNIQEMGNNKGQTKLLSAKSVIEKTSCARTTAYQGANKNCTVKSRTFEIGSASSTSGEVIVERSFDRVSADGCTPNNSDREIDVDICDLETRSNSMLSDISDHSSDIETFDPNRCFLLNNKTVKIEKEDFEEEGGIVDVDIETVSKEVKKNFLVVSGIELGHFSYHPAETKEGTIDTSIQAYSNEIDIFLQCAKMQEGQIIKIIHPDDSLELPSPGTLKNQGRDPDVVKATRSATERRRRHHLGDLFQDMKMEVFTDLMDSDNNFMYFSKQAILSKAINTLEELVQGKTDLSKTKEQLLQQNKELKEKRNMLMFGKSSVDVDDVKVEAILNQLNIKVEPSAQNVEVSEVKTSQEQEQANVKPGADSKNTTTVEPSARGRPKKNFLPPWLLKPALKPNDDTGKATTNAANRANPQTRLETPKVTMTSTVLSQEPSSVKTSNVSCGVQTHGEETALPKADNPTLSEIMLLSGSKVKGKATHESTCQVASEPSQAENSPKVIHTITSLTQTAPATKISAACNQSQDKEKSVEAHNSALKNTGIDQPSSQDGAAKPGLVKILPKPAIFQLNPNQQKAIMESLGQIKQPSSDKIICNLSRLSTQTNTSTPSRICIIRSSQLMKSLDSKDVMHLKITNDPVRNLNTGSSNVNATSTVPNMPNVNSPPNVLVMSAAQRPALVTSKPHLTVSSTQPVLSEIKTVPGVLLLKSIPNPEAPVSTVHMAQKYPEKPALACGTSSQTVSSGQNILLLKSTQKSVAPSPMAQMQQMVHGRTLLTPTTISQSVMLGPKTAANTLSVSSTQLPGVMTSTVQIPQTQCAKTVLTTVVPSQPFLSEKNTVPNVKVPTSAKYVAQKQPEKTTSVYGTSNQSVSSSMQTELLPLLLTGNKKPETSTFTATAVQQDHKNTVLGPAVANQPVSSSFIRIMPSHISMGNTNKNLEVGTSVAQMPQSHSKRTMLVSQVPLKSPVTTSSPKMVVGGQQINLLSTGNTETPSSTGSASADDVTLRALASLNQFQVNKPAPPLTDAVSNPLFPNKNPGAGYLTGLKNVVMNVDAGGAKIHPTSSVYTIPIVTVTSSFKTATTSKVAVSSSNHKSLEEHSVMPTVCSTPLVFIPTSISLNSCFTSSSCMSSGKGTVSTLHSTGPGSAVISVPTSTSLKSSFTMSALNTPIPTASINADRHLSAMPLVTNSLDPFNLVPKQLPLSKPAIPSEPTTITSSLNIGAEVPIQVNECDTSLSPLLIADEIFKPETSNSSTVLTQEMLNIPGIKQNADLSSVLLDPSELPIPDILPNLGEMDETIDSMKVTAPSRIVNKPNTSGSNTSSSGRQADASLYSLRSSSTNANKQTSPLKVAIKDFRKGRTYF</sequence>
<feature type="region of interest" description="Disordered" evidence="2">
    <location>
        <begin position="657"/>
        <end position="698"/>
    </location>
</feature>
<name>A0ABN8MPK9_9CNID</name>
<reference evidence="4 5" key="1">
    <citation type="submission" date="2022-05" db="EMBL/GenBank/DDBJ databases">
        <authorList>
            <consortium name="Genoscope - CEA"/>
            <person name="William W."/>
        </authorList>
    </citation>
    <scope>NUCLEOTIDE SEQUENCE [LARGE SCALE GENOMIC DNA]</scope>
</reference>
<feature type="coiled-coil region" evidence="1">
    <location>
        <begin position="590"/>
        <end position="620"/>
    </location>
</feature>
<feature type="region of interest" description="Disordered" evidence="2">
    <location>
        <begin position="247"/>
        <end position="297"/>
    </location>
</feature>
<dbReference type="EMBL" id="CALNXI010000651">
    <property type="protein sequence ID" value="CAH3030704.1"/>
    <property type="molecule type" value="Genomic_DNA"/>
</dbReference>
<feature type="region of interest" description="Disordered" evidence="2">
    <location>
        <begin position="945"/>
        <end position="966"/>
    </location>
</feature>
<feature type="compositionally biased region" description="Basic residues" evidence="2">
    <location>
        <begin position="255"/>
        <end position="264"/>
    </location>
</feature>
<organism evidence="4 5">
    <name type="scientific">Porites evermanni</name>
    <dbReference type="NCBI Taxonomy" id="104178"/>
    <lineage>
        <taxon>Eukaryota</taxon>
        <taxon>Metazoa</taxon>
        <taxon>Cnidaria</taxon>
        <taxon>Anthozoa</taxon>
        <taxon>Hexacorallia</taxon>
        <taxon>Scleractinia</taxon>
        <taxon>Fungiina</taxon>
        <taxon>Poritidae</taxon>
        <taxon>Porites</taxon>
    </lineage>
</organism>
<dbReference type="SUPFAM" id="SSF47459">
    <property type="entry name" value="HLH, helix-loop-helix DNA-binding domain"/>
    <property type="match status" value="1"/>
</dbReference>
<feature type="compositionally biased region" description="Polar residues" evidence="2">
    <location>
        <begin position="946"/>
        <end position="959"/>
    </location>
</feature>
<evidence type="ECO:0000256" key="2">
    <source>
        <dbReference type="SAM" id="MobiDB-lite"/>
    </source>
</evidence>
<evidence type="ECO:0000313" key="5">
    <source>
        <dbReference type="Proteomes" id="UP001159427"/>
    </source>
</evidence>
<accession>A0ABN8MPK9</accession>
<evidence type="ECO:0000313" key="4">
    <source>
        <dbReference type="EMBL" id="CAH3030704.1"/>
    </source>
</evidence>
<dbReference type="PROSITE" id="PS50888">
    <property type="entry name" value="BHLH"/>
    <property type="match status" value="1"/>
</dbReference>
<dbReference type="InterPro" id="IPR011598">
    <property type="entry name" value="bHLH_dom"/>
</dbReference>
<keyword evidence="1" id="KW-0175">Coiled coil</keyword>
<feature type="compositionally biased region" description="Low complexity" evidence="2">
    <location>
        <begin position="284"/>
        <end position="297"/>
    </location>
</feature>
<feature type="region of interest" description="Disordered" evidence="2">
    <location>
        <begin position="1611"/>
        <end position="1630"/>
    </location>
</feature>
<feature type="domain" description="BHLH" evidence="3">
    <location>
        <begin position="536"/>
        <end position="593"/>
    </location>
</feature>
<gene>
    <name evidence="4" type="ORF">PEVE_00038421</name>
</gene>
<evidence type="ECO:0000259" key="3">
    <source>
        <dbReference type="PROSITE" id="PS50888"/>
    </source>
</evidence>
<comment type="caution">
    <text evidence="4">The sequence shown here is derived from an EMBL/GenBank/DDBJ whole genome shotgun (WGS) entry which is preliminary data.</text>
</comment>
<dbReference type="Gene3D" id="4.10.280.10">
    <property type="entry name" value="Helix-loop-helix DNA-binding domain"/>
    <property type="match status" value="1"/>
</dbReference>
<dbReference type="InterPro" id="IPR036638">
    <property type="entry name" value="HLH_DNA-bd_sf"/>
</dbReference>
<feature type="compositionally biased region" description="Low complexity" evidence="2">
    <location>
        <begin position="1617"/>
        <end position="1627"/>
    </location>
</feature>
<dbReference type="Proteomes" id="UP001159427">
    <property type="component" value="Unassembled WGS sequence"/>
</dbReference>